<gene>
    <name evidence="7" type="ORF">LTR78_006612</name>
</gene>
<keyword evidence="1" id="KW-0479">Metal-binding</keyword>
<proteinExistence type="predicted"/>
<evidence type="ECO:0000256" key="2">
    <source>
        <dbReference type="ARBA" id="ARBA00022771"/>
    </source>
</evidence>
<dbReference type="Gene3D" id="6.10.140.2220">
    <property type="match status" value="1"/>
</dbReference>
<dbReference type="SUPFAM" id="SSF144232">
    <property type="entry name" value="HIT/MYND zinc finger-like"/>
    <property type="match status" value="1"/>
</dbReference>
<keyword evidence="8" id="KW-1185">Reference proteome</keyword>
<protein>
    <recommendedName>
        <fullName evidence="6">MYND-type domain-containing protein</fullName>
    </recommendedName>
</protein>
<feature type="compositionally biased region" description="Pro residues" evidence="5">
    <location>
        <begin position="87"/>
        <end position="96"/>
    </location>
</feature>
<dbReference type="EMBL" id="JAUTXT010000025">
    <property type="protein sequence ID" value="KAK3673379.1"/>
    <property type="molecule type" value="Genomic_DNA"/>
</dbReference>
<dbReference type="PROSITE" id="PS50865">
    <property type="entry name" value="ZF_MYND_2"/>
    <property type="match status" value="1"/>
</dbReference>
<dbReference type="InterPro" id="IPR002893">
    <property type="entry name" value="Znf_MYND"/>
</dbReference>
<feature type="region of interest" description="Disordered" evidence="5">
    <location>
        <begin position="81"/>
        <end position="105"/>
    </location>
</feature>
<dbReference type="GO" id="GO:0008270">
    <property type="term" value="F:zinc ion binding"/>
    <property type="evidence" value="ECO:0007669"/>
    <property type="project" value="UniProtKB-KW"/>
</dbReference>
<evidence type="ECO:0000259" key="6">
    <source>
        <dbReference type="PROSITE" id="PS50865"/>
    </source>
</evidence>
<evidence type="ECO:0000313" key="7">
    <source>
        <dbReference type="EMBL" id="KAK3673379.1"/>
    </source>
</evidence>
<feature type="domain" description="MYND-type" evidence="6">
    <location>
        <begin position="109"/>
        <end position="152"/>
    </location>
</feature>
<accession>A0AAE0WKG7</accession>
<keyword evidence="2 4" id="KW-0863">Zinc-finger</keyword>
<keyword evidence="3" id="KW-0862">Zinc</keyword>
<name>A0AAE0WKG7_9PEZI</name>
<comment type="caution">
    <text evidence="7">The sequence shown here is derived from an EMBL/GenBank/DDBJ whole genome shotgun (WGS) entry which is preliminary data.</text>
</comment>
<dbReference type="AlphaFoldDB" id="A0AAE0WKG7"/>
<evidence type="ECO:0000313" key="8">
    <source>
        <dbReference type="Proteomes" id="UP001274830"/>
    </source>
</evidence>
<evidence type="ECO:0000256" key="5">
    <source>
        <dbReference type="SAM" id="MobiDB-lite"/>
    </source>
</evidence>
<evidence type="ECO:0000256" key="3">
    <source>
        <dbReference type="ARBA" id="ARBA00022833"/>
    </source>
</evidence>
<evidence type="ECO:0000256" key="4">
    <source>
        <dbReference type="PROSITE-ProRule" id="PRU00134"/>
    </source>
</evidence>
<reference evidence="7" key="1">
    <citation type="submission" date="2023-07" db="EMBL/GenBank/DDBJ databases">
        <title>Black Yeasts Isolated from many extreme environments.</title>
        <authorList>
            <person name="Coleine C."/>
            <person name="Stajich J.E."/>
            <person name="Selbmann L."/>
        </authorList>
    </citation>
    <scope>NUCLEOTIDE SEQUENCE</scope>
    <source>
        <strain evidence="7">CCFEE 5485</strain>
    </source>
</reference>
<organism evidence="7 8">
    <name type="scientific">Recurvomyces mirabilis</name>
    <dbReference type="NCBI Taxonomy" id="574656"/>
    <lineage>
        <taxon>Eukaryota</taxon>
        <taxon>Fungi</taxon>
        <taxon>Dikarya</taxon>
        <taxon>Ascomycota</taxon>
        <taxon>Pezizomycotina</taxon>
        <taxon>Dothideomycetes</taxon>
        <taxon>Dothideomycetidae</taxon>
        <taxon>Mycosphaerellales</taxon>
        <taxon>Teratosphaeriaceae</taxon>
        <taxon>Recurvomyces</taxon>
    </lineage>
</organism>
<sequence>MNLVPESTVASSGQYQQRYVPYQYGLRRLPRCLYAVGTSREDHATGIATDDYDSEFVAPSGEQPDLRQKTVLETIRAAGQISTVPDPTDPVPMPDPPENDKRERGTCWSPDCELKDIRGHSSAYLRCVSCKAAWYCCRECKRSHWPWHKFHCGHKTIDTADLLVLDCLSDRLPEDPDVRADFGFSRLITGQDHGSLLGLYIGLVHPRLLHVSSRALHRWRRSGTLVKNIRRKYETRPLGRRGRYYLWFLRNTWILEDTAEGPRNNPRVPERHVEAYIEVVRPYMPPAYRVRDVQNLDADLRRVMLFYGLILGDWHPIPDFPPMWMDFGFCTCGDEYSEN</sequence>
<dbReference type="Proteomes" id="UP001274830">
    <property type="component" value="Unassembled WGS sequence"/>
</dbReference>
<evidence type="ECO:0000256" key="1">
    <source>
        <dbReference type="ARBA" id="ARBA00022723"/>
    </source>
</evidence>
<dbReference type="Pfam" id="PF01753">
    <property type="entry name" value="zf-MYND"/>
    <property type="match status" value="1"/>
</dbReference>